<evidence type="ECO:0000313" key="5">
    <source>
        <dbReference type="Proteomes" id="UP000018468"/>
    </source>
</evidence>
<dbReference type="Pfam" id="PF02225">
    <property type="entry name" value="PA"/>
    <property type="match status" value="1"/>
</dbReference>
<keyword evidence="5" id="KW-1185">Reference proteome</keyword>
<dbReference type="OrthoDB" id="206201at2759"/>
<dbReference type="InterPro" id="IPR046450">
    <property type="entry name" value="PA_dom_sf"/>
</dbReference>
<dbReference type="KEGG" id="loc:102689442"/>
<dbReference type="GeneTree" id="ENSGT00390000009837"/>
<name>W5LVU3_LEPOC</name>
<protein>
    <submittedName>
        <fullName evidence="4">Protease associated domain containing 1</fullName>
    </submittedName>
</protein>
<dbReference type="InParanoid" id="W5LVU3"/>
<dbReference type="PANTHER" id="PTHR22702">
    <property type="entry name" value="PROTEASE-ASSOCIATED DOMAIN-CONTAINING PROTEIN"/>
    <property type="match status" value="1"/>
</dbReference>
<evidence type="ECO:0000256" key="1">
    <source>
        <dbReference type="ARBA" id="ARBA00022729"/>
    </source>
</evidence>
<evidence type="ECO:0000256" key="2">
    <source>
        <dbReference type="ARBA" id="ARBA00023180"/>
    </source>
</evidence>
<reference evidence="4" key="3">
    <citation type="submission" date="2025-09" db="UniProtKB">
        <authorList>
            <consortium name="Ensembl"/>
        </authorList>
    </citation>
    <scope>IDENTIFICATION</scope>
</reference>
<dbReference type="OMA" id="LMDRGEC"/>
<dbReference type="SUPFAM" id="SSF52025">
    <property type="entry name" value="PA domain"/>
    <property type="match status" value="1"/>
</dbReference>
<dbReference type="PANTHER" id="PTHR22702:SF1">
    <property type="entry name" value="PROTEASE-ASSOCIATED DOMAIN-CONTAINING PROTEIN 1"/>
    <property type="match status" value="1"/>
</dbReference>
<evidence type="ECO:0000313" key="4">
    <source>
        <dbReference type="Ensembl" id="ENSLOCP00000000250.1"/>
    </source>
</evidence>
<proteinExistence type="predicted"/>
<reference evidence="5" key="1">
    <citation type="submission" date="2011-12" db="EMBL/GenBank/DDBJ databases">
        <title>The Draft Genome of Lepisosteus oculatus.</title>
        <authorList>
            <consortium name="The Broad Institute Genome Assembly &amp; Analysis Group"/>
            <consortium name="Computational R&amp;D Group"/>
            <consortium name="and Sequencing Platform"/>
            <person name="Di Palma F."/>
            <person name="Alfoldi J."/>
            <person name="Johnson J."/>
            <person name="Berlin A."/>
            <person name="Gnerre S."/>
            <person name="Jaffe D."/>
            <person name="MacCallum I."/>
            <person name="Young S."/>
            <person name="Walker B.J."/>
            <person name="Lander E.S."/>
            <person name="Lindblad-Toh K."/>
        </authorList>
    </citation>
    <scope>NUCLEOTIDE SEQUENCE [LARGE SCALE GENOMIC DNA]</scope>
</reference>
<dbReference type="AlphaFoldDB" id="W5LVU3"/>
<feature type="domain" description="PA" evidence="3">
    <location>
        <begin position="44"/>
        <end position="130"/>
    </location>
</feature>
<dbReference type="Proteomes" id="UP000018468">
    <property type="component" value="Unassembled WGS sequence"/>
</dbReference>
<dbReference type="InterPro" id="IPR003137">
    <property type="entry name" value="PA_domain"/>
</dbReference>
<reference evidence="4" key="2">
    <citation type="submission" date="2025-08" db="UniProtKB">
        <authorList>
            <consortium name="Ensembl"/>
        </authorList>
    </citation>
    <scope>IDENTIFICATION</scope>
</reference>
<dbReference type="Ensembl" id="ENSLOCT00000000250.1">
    <property type="protein sequence ID" value="ENSLOCP00000000250.1"/>
    <property type="gene ID" value="ENSLOCG00000000225.1"/>
</dbReference>
<evidence type="ECO:0000259" key="3">
    <source>
        <dbReference type="Pfam" id="PF02225"/>
    </source>
</evidence>
<keyword evidence="2" id="KW-0325">Glycoprotein</keyword>
<dbReference type="Bgee" id="ENSLOCG00000000225">
    <property type="expression patterns" value="Expressed in ovary and 13 other cell types or tissues"/>
</dbReference>
<dbReference type="eggNOG" id="KOG3920">
    <property type="taxonomic scope" value="Eukaryota"/>
</dbReference>
<sequence>MEGNVCLVQEPHRKKAGQLRPACAVNFTRTVLLPLQTSRYEEIFLVPADPADGCSELRNADLMEGQVTLLERGGCSFVSKARRVETAGGRAVLIADSALDNDSLYLDMITDGTAELPSIPALFILGRDGLMIRRALQRHSLPWAVISIPVNVSSLASFPLQQPPWTLW</sequence>
<keyword evidence="1" id="KW-0732">Signal</keyword>
<organism evidence="4 5">
    <name type="scientific">Lepisosteus oculatus</name>
    <name type="common">Spotted gar</name>
    <dbReference type="NCBI Taxonomy" id="7918"/>
    <lineage>
        <taxon>Eukaryota</taxon>
        <taxon>Metazoa</taxon>
        <taxon>Chordata</taxon>
        <taxon>Craniata</taxon>
        <taxon>Vertebrata</taxon>
        <taxon>Euteleostomi</taxon>
        <taxon>Actinopterygii</taxon>
        <taxon>Neopterygii</taxon>
        <taxon>Holostei</taxon>
        <taxon>Semionotiformes</taxon>
        <taxon>Lepisosteidae</taxon>
        <taxon>Lepisosteus</taxon>
    </lineage>
</organism>
<accession>W5LVU3</accession>
<dbReference type="HOGENOM" id="CLU_084006_2_0_1"/>
<dbReference type="Gene3D" id="3.50.30.30">
    <property type="match status" value="1"/>
</dbReference>